<proteinExistence type="predicted"/>
<gene>
    <name evidence="7" type="ORF">DL762_006437</name>
</gene>
<feature type="region of interest" description="Disordered" evidence="5">
    <location>
        <begin position="1"/>
        <end position="101"/>
    </location>
</feature>
<keyword evidence="2 6" id="KW-0812">Transmembrane</keyword>
<organism evidence="7 8">
    <name type="scientific">Monosporascus cannonballus</name>
    <dbReference type="NCBI Taxonomy" id="155416"/>
    <lineage>
        <taxon>Eukaryota</taxon>
        <taxon>Fungi</taxon>
        <taxon>Dikarya</taxon>
        <taxon>Ascomycota</taxon>
        <taxon>Pezizomycotina</taxon>
        <taxon>Sordariomycetes</taxon>
        <taxon>Xylariomycetidae</taxon>
        <taxon>Xylariales</taxon>
        <taxon>Xylariales incertae sedis</taxon>
        <taxon>Monosporascus</taxon>
    </lineage>
</organism>
<evidence type="ECO:0000313" key="8">
    <source>
        <dbReference type="Proteomes" id="UP000294003"/>
    </source>
</evidence>
<evidence type="ECO:0000256" key="1">
    <source>
        <dbReference type="ARBA" id="ARBA00004141"/>
    </source>
</evidence>
<protein>
    <submittedName>
        <fullName evidence="7">Uncharacterized protein</fullName>
    </submittedName>
</protein>
<feature type="transmembrane region" description="Helical" evidence="6">
    <location>
        <begin position="246"/>
        <end position="267"/>
    </location>
</feature>
<evidence type="ECO:0000256" key="4">
    <source>
        <dbReference type="ARBA" id="ARBA00023136"/>
    </source>
</evidence>
<keyword evidence="4 6" id="KW-0472">Membrane</keyword>
<dbReference type="EMBL" id="QJNS01000206">
    <property type="protein sequence ID" value="RYO82773.1"/>
    <property type="molecule type" value="Genomic_DNA"/>
</dbReference>
<dbReference type="PANTHER" id="PTHR23502:SF59">
    <property type="entry name" value="MULTIDRUG TRANSPORTER, PUTATIVE (AFU_ORTHOLOGUE AFUA_1G10370)-RELATED"/>
    <property type="match status" value="1"/>
</dbReference>
<dbReference type="PANTHER" id="PTHR23502">
    <property type="entry name" value="MAJOR FACILITATOR SUPERFAMILY"/>
    <property type="match status" value="1"/>
</dbReference>
<feature type="compositionally biased region" description="Basic and acidic residues" evidence="5">
    <location>
        <begin position="11"/>
        <end position="49"/>
    </location>
</feature>
<evidence type="ECO:0000256" key="3">
    <source>
        <dbReference type="ARBA" id="ARBA00022989"/>
    </source>
</evidence>
<evidence type="ECO:0000256" key="6">
    <source>
        <dbReference type="SAM" id="Phobius"/>
    </source>
</evidence>
<comment type="subcellular location">
    <subcellularLocation>
        <location evidence="1">Membrane</location>
        <topology evidence="1">Multi-pass membrane protein</topology>
    </subcellularLocation>
</comment>
<evidence type="ECO:0000256" key="2">
    <source>
        <dbReference type="ARBA" id="ARBA00022692"/>
    </source>
</evidence>
<keyword evidence="8" id="KW-1185">Reference proteome</keyword>
<feature type="transmembrane region" description="Helical" evidence="6">
    <location>
        <begin position="158"/>
        <end position="176"/>
    </location>
</feature>
<comment type="caution">
    <text evidence="7">The sequence shown here is derived from an EMBL/GenBank/DDBJ whole genome shotgun (WGS) entry which is preliminary data.</text>
</comment>
<sequence>MSITESTVSFREQKEDPRPSREDDGSARESSEHSREASQARSCECECHGHGHRPCNLETAPSRMDMGPLQDTFPDRPSRPSPFPAKKRTTQDVPVDSDGPGDPYRLMNSPTHKKVSSTLLYGLSPGLPPGPPRPMLPARSKIVGEFNVGRQVATPGTALFLLGFGPFVLLTTVLFIDETYPPKLLVAKTSRLRHWSGSWVLRSRFEELDVSVAELTRKFLIRPLGAMPIFLHGLRGWAFLTSEFPFLALCLGSITGTAVIVANQLYYNRAYLAARDRPVPEKRLPPMNLGFVRFTAGEFVTGWTADPCVAHWIAAVLSLYLSGCGDSTIFQAALNYLVDNF</sequence>
<accession>A0ABY0H206</accession>
<reference evidence="7 8" key="1">
    <citation type="submission" date="2018-06" db="EMBL/GenBank/DDBJ databases">
        <title>Complete Genomes of Monosporascus.</title>
        <authorList>
            <person name="Robinson A.J."/>
            <person name="Natvig D.O."/>
        </authorList>
    </citation>
    <scope>NUCLEOTIDE SEQUENCE [LARGE SCALE GENOMIC DNA]</scope>
    <source>
        <strain evidence="7 8">CBS 609.92</strain>
    </source>
</reference>
<name>A0ABY0H206_9PEZI</name>
<evidence type="ECO:0000256" key="5">
    <source>
        <dbReference type="SAM" id="MobiDB-lite"/>
    </source>
</evidence>
<keyword evidence="3 6" id="KW-1133">Transmembrane helix</keyword>
<feature type="compositionally biased region" description="Low complexity" evidence="5">
    <location>
        <begin position="92"/>
        <end position="101"/>
    </location>
</feature>
<dbReference type="Proteomes" id="UP000294003">
    <property type="component" value="Unassembled WGS sequence"/>
</dbReference>
<evidence type="ECO:0000313" key="7">
    <source>
        <dbReference type="EMBL" id="RYO82773.1"/>
    </source>
</evidence>
<feature type="compositionally biased region" description="Polar residues" evidence="5">
    <location>
        <begin position="1"/>
        <end position="10"/>
    </location>
</feature>